<dbReference type="CDD" id="cd04433">
    <property type="entry name" value="AFD_class_I"/>
    <property type="match status" value="1"/>
</dbReference>
<feature type="domain" description="Polyketide synthase-like phosphopantetheine-binding" evidence="3">
    <location>
        <begin position="598"/>
        <end position="668"/>
    </location>
</feature>
<dbReference type="SMART" id="SM00823">
    <property type="entry name" value="PKS_PP"/>
    <property type="match status" value="1"/>
</dbReference>
<dbReference type="InterPro" id="IPR036736">
    <property type="entry name" value="ACP-like_sf"/>
</dbReference>
<dbReference type="Pfam" id="PF00550">
    <property type="entry name" value="PP-binding"/>
    <property type="match status" value="1"/>
</dbReference>
<dbReference type="Gene3D" id="3.30.559.10">
    <property type="entry name" value="Chloramphenicol acetyltransferase-like domain"/>
    <property type="match status" value="1"/>
</dbReference>
<keyword evidence="5" id="KW-1185">Reference proteome</keyword>
<dbReference type="SUPFAM" id="SSF52777">
    <property type="entry name" value="CoA-dependent acyltransferases"/>
    <property type="match status" value="2"/>
</dbReference>
<dbReference type="InterPro" id="IPR042099">
    <property type="entry name" value="ANL_N_sf"/>
</dbReference>
<dbReference type="InterPro" id="IPR000873">
    <property type="entry name" value="AMP-dep_synth/lig_dom"/>
</dbReference>
<dbReference type="SUPFAM" id="SSF47336">
    <property type="entry name" value="ACP-like"/>
    <property type="match status" value="1"/>
</dbReference>
<evidence type="ECO:0000313" key="4">
    <source>
        <dbReference type="EMBL" id="KAK2027479.1"/>
    </source>
</evidence>
<dbReference type="EMBL" id="MU842894">
    <property type="protein sequence ID" value="KAK2027479.1"/>
    <property type="molecule type" value="Genomic_DNA"/>
</dbReference>
<dbReference type="Pfam" id="PF00501">
    <property type="entry name" value="AMP-binding"/>
    <property type="match status" value="1"/>
</dbReference>
<evidence type="ECO:0000256" key="2">
    <source>
        <dbReference type="ARBA" id="ARBA00022553"/>
    </source>
</evidence>
<name>A0AAD9M024_9PEZI</name>
<dbReference type="Gene3D" id="3.40.50.12780">
    <property type="entry name" value="N-terminal domain of ligase-like"/>
    <property type="match status" value="1"/>
</dbReference>
<gene>
    <name evidence="4" type="ORF">LX32DRAFT_729362</name>
</gene>
<evidence type="ECO:0000259" key="3">
    <source>
        <dbReference type="SMART" id="SM00823"/>
    </source>
</evidence>
<comment type="caution">
    <text evidence="4">The sequence shown here is derived from an EMBL/GenBank/DDBJ whole genome shotgun (WGS) entry which is preliminary data.</text>
</comment>
<dbReference type="Gene3D" id="3.30.300.30">
    <property type="match status" value="1"/>
</dbReference>
<sequence length="1188" mass="128111">MARLSEVTGPPLSDSPKSTWERFADTVRSHPGSLAIVSLHQPPDLYGIPSLPVPDSTGLTQATYLRWTYKSLWEGVARLRAGLKAAGAKPGIPVFSFQPNGVEYVLSLWAAAGLGCVFEPISPQNLKNTDEVAHMVQTALATCPGKKPVVVAADSATASAITELRVWEASIKVVVAWSEPLEGWLPFDDLMKPTEAEETGPHQETTPGSAVLFTSGTTSLPKGIFSDATTHAMFVESWADSRPREGVYAGSRLCCILPNSHSFAHYMVVSALCVGAAVVYPSAEFEPQTMLRACSLEKVTQYVTYNQKAAGGTVVIPTIIHAISAANSDSSAPPLQLHQVIVGGAVLSPELRSSCMRELGTKHVENWYGMTEGLVVRPGRLGDEQDVVEGNEVSIGWVMPGYQLRIADPSTNRPVPLGALGELQGSSDIIRQYLHGVGAESFYQDPDGTTWFKTGDQAKMDVAGRVFITGRYKDIIIRAGVNISPAAIESAITRDPTLAGLDPQVVGMPDDVAGEVPVVVVLGDTSIEAAKKIQDAVIQHLGKDYVLDEVISAQSLGLSEYPRTTAGKVQKTKLAELARALRQSRQISTPGTRNVDSPAAVKEAWAAAMGLEPSHFAMDRPLAEFADSITILRVRATLQRQTGKSLPLREMLEAGTIQDHIDLLENRPNVASSVAHPRPRREGPPGVDDMVHLASAPHLFEMTKGVINSTIKAHGLEWDDVEDVTPVYDYYKVMRDTGTFDTWKLHYGILTEKTSTSEVRKALEVALSNNGILTSFIVSDQSRLESDIALYVMMRQNQKLFDIVIHQGPDVAVVADVVSLTQDYPHPEHATFPGPLARATMHRVEETGTIAIVLLISHAAADATSAEIFRSDLDAVLGPGGVVPAEHVDFKTYSDAYYRLRSSPAAEDAAAWHARRLAGMEAHARAGLEGPFPVPSDVAAARSAGGRDRARLPFQLAGLDKARAERRDGAGAAPAPHILLKAAFSLVQTRRTGHTHALFQSFEAARTGFSFLEESDDDGPPGSDLDAGDVAGPTTQGIINLVRVDPEQTVSAFLAELQDEQLQLTRYASAPLLEVMEKLGPAGELVPEVLRHHGFNWLPLPLMGGVRGNSYRNMTMVHFAMKPYLGFTLMGGLGGPDSDFVMMSGVGQMLDTEGIQGYLQQVEKVVLWLVDPEHWDSPVGGFASRLAD</sequence>
<dbReference type="SUPFAM" id="SSF56801">
    <property type="entry name" value="Acetyl-CoA synthetase-like"/>
    <property type="match status" value="1"/>
</dbReference>
<evidence type="ECO:0000256" key="1">
    <source>
        <dbReference type="ARBA" id="ARBA00022450"/>
    </source>
</evidence>
<evidence type="ECO:0000313" key="5">
    <source>
        <dbReference type="Proteomes" id="UP001232148"/>
    </source>
</evidence>
<dbReference type="PANTHER" id="PTHR24096">
    <property type="entry name" value="LONG-CHAIN-FATTY-ACID--COA LIGASE"/>
    <property type="match status" value="1"/>
</dbReference>
<dbReference type="InterPro" id="IPR023213">
    <property type="entry name" value="CAT-like_dom_sf"/>
</dbReference>
<keyword evidence="1" id="KW-0596">Phosphopantetheine</keyword>
<dbReference type="AlphaFoldDB" id="A0AAD9M024"/>
<dbReference type="InterPro" id="IPR020845">
    <property type="entry name" value="AMP-binding_CS"/>
</dbReference>
<dbReference type="Gene3D" id="3.30.559.30">
    <property type="entry name" value="Nonribosomal peptide synthetase, condensation domain"/>
    <property type="match status" value="1"/>
</dbReference>
<proteinExistence type="predicted"/>
<dbReference type="GO" id="GO:0031177">
    <property type="term" value="F:phosphopantetheine binding"/>
    <property type="evidence" value="ECO:0007669"/>
    <property type="project" value="InterPro"/>
</dbReference>
<keyword evidence="2" id="KW-0597">Phosphoprotein</keyword>
<dbReference type="InterPro" id="IPR045851">
    <property type="entry name" value="AMP-bd_C_sf"/>
</dbReference>
<reference evidence="4" key="1">
    <citation type="submission" date="2021-06" db="EMBL/GenBank/DDBJ databases">
        <title>Comparative genomics, transcriptomics and evolutionary studies reveal genomic signatures of adaptation to plant cell wall in hemibiotrophic fungi.</title>
        <authorList>
            <consortium name="DOE Joint Genome Institute"/>
            <person name="Baroncelli R."/>
            <person name="Diaz J.F."/>
            <person name="Benocci T."/>
            <person name="Peng M."/>
            <person name="Battaglia E."/>
            <person name="Haridas S."/>
            <person name="Andreopoulos W."/>
            <person name="Labutti K."/>
            <person name="Pangilinan J."/>
            <person name="Floch G.L."/>
            <person name="Makela M.R."/>
            <person name="Henrissat B."/>
            <person name="Grigoriev I.V."/>
            <person name="Crouch J.A."/>
            <person name="De Vries R.P."/>
            <person name="Sukno S.A."/>
            <person name="Thon M.R."/>
        </authorList>
    </citation>
    <scope>NUCLEOTIDE SEQUENCE</scope>
    <source>
        <strain evidence="4">MAFF235873</strain>
    </source>
</reference>
<dbReference type="Proteomes" id="UP001232148">
    <property type="component" value="Unassembled WGS sequence"/>
</dbReference>
<dbReference type="InterPro" id="IPR020806">
    <property type="entry name" value="PKS_PP-bd"/>
</dbReference>
<organism evidence="4 5">
    <name type="scientific">Colletotrichum zoysiae</name>
    <dbReference type="NCBI Taxonomy" id="1216348"/>
    <lineage>
        <taxon>Eukaryota</taxon>
        <taxon>Fungi</taxon>
        <taxon>Dikarya</taxon>
        <taxon>Ascomycota</taxon>
        <taxon>Pezizomycotina</taxon>
        <taxon>Sordariomycetes</taxon>
        <taxon>Hypocreomycetidae</taxon>
        <taxon>Glomerellales</taxon>
        <taxon>Glomerellaceae</taxon>
        <taxon>Colletotrichum</taxon>
        <taxon>Colletotrichum graminicola species complex</taxon>
    </lineage>
</organism>
<protein>
    <submittedName>
        <fullName evidence="4">Acetyl-CoA synthetase-like protein</fullName>
    </submittedName>
</protein>
<accession>A0AAD9M024</accession>
<dbReference type="InterPro" id="IPR009081">
    <property type="entry name" value="PP-bd_ACP"/>
</dbReference>
<dbReference type="PROSITE" id="PS00455">
    <property type="entry name" value="AMP_BINDING"/>
    <property type="match status" value="1"/>
</dbReference>